<evidence type="ECO:0000256" key="5">
    <source>
        <dbReference type="ARBA" id="ARBA00022694"/>
    </source>
</evidence>
<keyword evidence="1" id="KW-0963">Cytoplasm</keyword>
<dbReference type="PROSITE" id="PS51684">
    <property type="entry name" value="SAM_MT_TRM5_TYW2"/>
    <property type="match status" value="1"/>
</dbReference>
<name>A0A0Q0WLK6_9ARCH</name>
<gene>
    <name evidence="7" type="ORF">AOG55_03290</name>
</gene>
<evidence type="ECO:0000256" key="3">
    <source>
        <dbReference type="ARBA" id="ARBA00022679"/>
    </source>
</evidence>
<keyword evidence="5" id="KW-0819">tRNA processing</keyword>
<protein>
    <submittedName>
        <fullName evidence="7">Methyltransferase</fullName>
    </submittedName>
</protein>
<dbReference type="Pfam" id="PF25133">
    <property type="entry name" value="TYW2_N_2"/>
    <property type="match status" value="1"/>
</dbReference>
<evidence type="ECO:0000313" key="8">
    <source>
        <dbReference type="Proteomes" id="UP000050301"/>
    </source>
</evidence>
<dbReference type="Gene3D" id="3.30.300.110">
    <property type="entry name" value="Met-10+ protein-like domains"/>
    <property type="match status" value="1"/>
</dbReference>
<dbReference type="InterPro" id="IPR056744">
    <property type="entry name" value="TRM5/TYW2-like_N"/>
</dbReference>
<evidence type="ECO:0000256" key="1">
    <source>
        <dbReference type="ARBA" id="ARBA00022490"/>
    </source>
</evidence>
<feature type="non-terminal residue" evidence="7">
    <location>
        <position position="302"/>
    </location>
</feature>
<keyword evidence="2 7" id="KW-0489">Methyltransferase</keyword>
<dbReference type="GO" id="GO:0008175">
    <property type="term" value="F:tRNA methyltransferase activity"/>
    <property type="evidence" value="ECO:0007669"/>
    <property type="project" value="TreeGrafter"/>
</dbReference>
<dbReference type="Pfam" id="PF02475">
    <property type="entry name" value="TRM5-TYW2_MTfase"/>
    <property type="match status" value="1"/>
</dbReference>
<sequence length="302" mass="34703">MIHIAVDKEYAQAAIEYCKSSGLFNKKYRVQHDGSMVYIPVIRPPEGYKIVDINPIENNSIKDYNHSFSYDIIGDIAVIKGKKLDEAQKLVDIIKMRKEIKSIYLDSGVTGEYRTRDVKLLYGEDNTGTIYRENGIRLHVDIKRAYFSPRLATERARIANEINENEKIFDMFCGVGPFSVLIAHRIKCDIIASDINCDAIELLNENKRLNSLKGKIEAYCGDSRNLIKSFHDFNRIIMNLPHGAFNFINDAINSVSAGGIINYYEICDYETLESRMEYFRSAGLEIVYKRIVHGFSKFKNMY</sequence>
<dbReference type="InterPro" id="IPR030382">
    <property type="entry name" value="MeTrfase_TRM5/TYW2"/>
</dbReference>
<evidence type="ECO:0000259" key="6">
    <source>
        <dbReference type="PROSITE" id="PS51684"/>
    </source>
</evidence>
<dbReference type="InterPro" id="IPR040601">
    <property type="entry name" value="Trm5a/b_N"/>
</dbReference>
<dbReference type="GO" id="GO:0005737">
    <property type="term" value="C:cytoplasm"/>
    <property type="evidence" value="ECO:0007669"/>
    <property type="project" value="TreeGrafter"/>
</dbReference>
<dbReference type="Gene3D" id="3.40.50.150">
    <property type="entry name" value="Vaccinia Virus protein VP39"/>
    <property type="match status" value="1"/>
</dbReference>
<comment type="caution">
    <text evidence="7">The sequence shown here is derived from an EMBL/GenBank/DDBJ whole genome shotgun (WGS) entry which is preliminary data.</text>
</comment>
<dbReference type="RefSeq" id="WP_055040745.1">
    <property type="nucleotide sequence ID" value="NZ_LKBH01000015.1"/>
</dbReference>
<dbReference type="AlphaFoldDB" id="A0A0Q0WLK6"/>
<evidence type="ECO:0000256" key="4">
    <source>
        <dbReference type="ARBA" id="ARBA00022691"/>
    </source>
</evidence>
<dbReference type="PANTHER" id="PTHR23245">
    <property type="entry name" value="TRNA METHYLTRANSFERASE"/>
    <property type="match status" value="1"/>
</dbReference>
<dbReference type="InterPro" id="IPR029063">
    <property type="entry name" value="SAM-dependent_MTases_sf"/>
</dbReference>
<dbReference type="EMBL" id="LKBH01000015">
    <property type="protein sequence ID" value="KQB36647.1"/>
    <property type="molecule type" value="Genomic_DNA"/>
</dbReference>
<dbReference type="InterPro" id="IPR056743">
    <property type="entry name" value="TRM5-TYW2-like_MTfase"/>
</dbReference>
<dbReference type="Proteomes" id="UP000050301">
    <property type="component" value="Unassembled WGS sequence"/>
</dbReference>
<evidence type="ECO:0000313" key="7">
    <source>
        <dbReference type="EMBL" id="KQB36647.1"/>
    </source>
</evidence>
<keyword evidence="8" id="KW-1185">Reference proteome</keyword>
<feature type="domain" description="SAM-dependent methyltransferase TRM5/TYW2-type" evidence="6">
    <location>
        <begin position="70"/>
        <end position="302"/>
    </location>
</feature>
<proteinExistence type="predicted"/>
<reference evidence="7 8" key="1">
    <citation type="submission" date="2015-09" db="EMBL/GenBank/DDBJ databases">
        <title>Heavy metals and arsenic resistance mechanisms in polyextremophilic archaea of the family Ferroplasmaceae.</title>
        <authorList>
            <person name="Bulaev A.G."/>
            <person name="Kanygina A.V."/>
        </authorList>
    </citation>
    <scope>NUCLEOTIDE SEQUENCE [LARGE SCALE GENOMIC DNA]</scope>
    <source>
        <strain evidence="7 8">BH2</strain>
    </source>
</reference>
<evidence type="ECO:0000256" key="2">
    <source>
        <dbReference type="ARBA" id="ARBA00022603"/>
    </source>
</evidence>
<organism evidence="7 8">
    <name type="scientific">Acidiplasma cupricumulans</name>
    <dbReference type="NCBI Taxonomy" id="312540"/>
    <lineage>
        <taxon>Archaea</taxon>
        <taxon>Methanobacteriati</taxon>
        <taxon>Thermoplasmatota</taxon>
        <taxon>Thermoplasmata</taxon>
        <taxon>Thermoplasmatales</taxon>
        <taxon>Ferroplasmaceae</taxon>
        <taxon>Acidiplasma</taxon>
    </lineage>
</organism>
<dbReference type="PANTHER" id="PTHR23245:SF36">
    <property type="entry name" value="TRNA (GUANINE(37)-N1)-METHYLTRANSFERASE"/>
    <property type="match status" value="1"/>
</dbReference>
<dbReference type="SUPFAM" id="SSF53335">
    <property type="entry name" value="S-adenosyl-L-methionine-dependent methyltransferases"/>
    <property type="match status" value="1"/>
</dbReference>
<dbReference type="Pfam" id="PF18093">
    <property type="entry name" value="Trm5_N"/>
    <property type="match status" value="1"/>
</dbReference>
<keyword evidence="3 7" id="KW-0808">Transferase</keyword>
<dbReference type="Gene3D" id="3.30.70.2580">
    <property type="match status" value="1"/>
</dbReference>
<keyword evidence="4" id="KW-0949">S-adenosyl-L-methionine</keyword>
<accession>A0A0Q0WLK6</accession>
<dbReference type="GO" id="GO:0002939">
    <property type="term" value="P:tRNA N1-guanine methylation"/>
    <property type="evidence" value="ECO:0007669"/>
    <property type="project" value="TreeGrafter"/>
</dbReference>
<dbReference type="InParanoid" id="A0A0Q0WLK6"/>
<dbReference type="CDD" id="cd02440">
    <property type="entry name" value="AdoMet_MTases"/>
    <property type="match status" value="1"/>
</dbReference>